<evidence type="ECO:0000313" key="7">
    <source>
        <dbReference type="EMBL" id="KAL2827872.1"/>
    </source>
</evidence>
<comment type="caution">
    <text evidence="7">The sequence shown here is derived from an EMBL/GenBank/DDBJ whole genome shotgun (WGS) entry which is preliminary data.</text>
</comment>
<protein>
    <submittedName>
        <fullName evidence="7">Amino acid/polyamine transporter I</fullName>
    </submittedName>
</protein>
<evidence type="ECO:0000313" key="8">
    <source>
        <dbReference type="Proteomes" id="UP001610446"/>
    </source>
</evidence>
<keyword evidence="3 6" id="KW-0812">Transmembrane</keyword>
<sequence>MSDSSATSSPDARPKFSPITLGLFAILLADVWGYAAQTLGVTLQSGGIPVFIYASLGVSLGLSILCVTLAEFASAHPSTAGCTFLATHLSGPSWGPAMGFATGGLHTLGALLTPAALTISAAHVISTIANVMHPDWHHERWQIFLIYQCLVLLYGLMMGRASKFLNIVSNAGVFCTLALLVIIIGLLLGLRQPSNIDRAHFVWTDIANSTGWPNSLAVVIGLTGPLYAYGPVHWLLSMADEVESPRRTIPIAMIYQQVGNTIILTCFYIAAGYAVNNWGAIVASTYPSPIAAVLEQSLQSQGGVLAIMICLLVPLTLGKVSYIFVCVRLALGFIQTGAVPFSQPLTKVNPQTNIPTRLLWLSTLITSLIGLIYVASDIGFTIITSSCFLLYAMGYVPLLAGYLLTSGRYLDSPSSSNSGGAYFRLPRPISLLFAALSLAVVCLQCIVYCIPPAYPITMEGMNWSCVIGGVLAGLLVICWYAYGKARYVGVSSAFGEEAVEGREAWVGGGGEDGEGIVSEQKGA</sequence>
<feature type="transmembrane region" description="Helical" evidence="6">
    <location>
        <begin position="16"/>
        <end position="36"/>
    </location>
</feature>
<evidence type="ECO:0000256" key="4">
    <source>
        <dbReference type="ARBA" id="ARBA00022989"/>
    </source>
</evidence>
<feature type="transmembrane region" description="Helical" evidence="6">
    <location>
        <begin position="48"/>
        <end position="70"/>
    </location>
</feature>
<dbReference type="Proteomes" id="UP001610446">
    <property type="component" value="Unassembled WGS sequence"/>
</dbReference>
<dbReference type="Pfam" id="PF13520">
    <property type="entry name" value="AA_permease_2"/>
    <property type="match status" value="1"/>
</dbReference>
<feature type="transmembrane region" description="Helical" evidence="6">
    <location>
        <begin position="143"/>
        <end position="161"/>
    </location>
</feature>
<name>A0ABR4IJC7_9EURO</name>
<organism evidence="7 8">
    <name type="scientific">Aspergillus pseudoustus</name>
    <dbReference type="NCBI Taxonomy" id="1810923"/>
    <lineage>
        <taxon>Eukaryota</taxon>
        <taxon>Fungi</taxon>
        <taxon>Dikarya</taxon>
        <taxon>Ascomycota</taxon>
        <taxon>Pezizomycotina</taxon>
        <taxon>Eurotiomycetes</taxon>
        <taxon>Eurotiomycetidae</taxon>
        <taxon>Eurotiales</taxon>
        <taxon>Aspergillaceae</taxon>
        <taxon>Aspergillus</taxon>
        <taxon>Aspergillus subgen. Nidulantes</taxon>
    </lineage>
</organism>
<gene>
    <name evidence="7" type="ORF">BJY01DRAFT_255550</name>
</gene>
<evidence type="ECO:0000256" key="3">
    <source>
        <dbReference type="ARBA" id="ARBA00022692"/>
    </source>
</evidence>
<dbReference type="InterPro" id="IPR002293">
    <property type="entry name" value="AA/rel_permease1"/>
</dbReference>
<keyword evidence="2" id="KW-0813">Transport</keyword>
<feature type="transmembrane region" description="Helical" evidence="6">
    <location>
        <begin position="358"/>
        <end position="376"/>
    </location>
</feature>
<dbReference type="PANTHER" id="PTHR45649:SF14">
    <property type="entry name" value="GABA PERMEASE"/>
    <property type="match status" value="1"/>
</dbReference>
<dbReference type="EMBL" id="JBFXLU010000383">
    <property type="protein sequence ID" value="KAL2827872.1"/>
    <property type="molecule type" value="Genomic_DNA"/>
</dbReference>
<dbReference type="PANTHER" id="PTHR45649">
    <property type="entry name" value="AMINO-ACID PERMEASE BAT1"/>
    <property type="match status" value="1"/>
</dbReference>
<feature type="transmembrane region" description="Helical" evidence="6">
    <location>
        <begin position="167"/>
        <end position="190"/>
    </location>
</feature>
<keyword evidence="8" id="KW-1185">Reference proteome</keyword>
<feature type="transmembrane region" description="Helical" evidence="6">
    <location>
        <begin position="262"/>
        <end position="286"/>
    </location>
</feature>
<feature type="transmembrane region" description="Helical" evidence="6">
    <location>
        <begin position="462"/>
        <end position="482"/>
    </location>
</feature>
<evidence type="ECO:0000256" key="1">
    <source>
        <dbReference type="ARBA" id="ARBA00004141"/>
    </source>
</evidence>
<keyword evidence="5 6" id="KW-0472">Membrane</keyword>
<evidence type="ECO:0000256" key="5">
    <source>
        <dbReference type="ARBA" id="ARBA00023136"/>
    </source>
</evidence>
<feature type="transmembrane region" description="Helical" evidence="6">
    <location>
        <begin position="388"/>
        <end position="409"/>
    </location>
</feature>
<dbReference type="PIRSF" id="PIRSF006060">
    <property type="entry name" value="AA_transporter"/>
    <property type="match status" value="1"/>
</dbReference>
<feature type="transmembrane region" description="Helical" evidence="6">
    <location>
        <begin position="298"/>
        <end position="315"/>
    </location>
</feature>
<proteinExistence type="predicted"/>
<reference evidence="7 8" key="1">
    <citation type="submission" date="2024-07" db="EMBL/GenBank/DDBJ databases">
        <title>Section-level genome sequencing and comparative genomics of Aspergillus sections Usti and Cavernicolus.</title>
        <authorList>
            <consortium name="Lawrence Berkeley National Laboratory"/>
            <person name="Nybo J.L."/>
            <person name="Vesth T.C."/>
            <person name="Theobald S."/>
            <person name="Frisvad J.C."/>
            <person name="Larsen T.O."/>
            <person name="Kjaerboelling I."/>
            <person name="Rothschild-Mancinelli K."/>
            <person name="Lyhne E.K."/>
            <person name="Kogle M.E."/>
            <person name="Barry K."/>
            <person name="Clum A."/>
            <person name="Na H."/>
            <person name="Ledsgaard L."/>
            <person name="Lin J."/>
            <person name="Lipzen A."/>
            <person name="Kuo A."/>
            <person name="Riley R."/>
            <person name="Mondo S."/>
            <person name="Labutti K."/>
            <person name="Haridas S."/>
            <person name="Pangalinan J."/>
            <person name="Salamov A.A."/>
            <person name="Simmons B.A."/>
            <person name="Magnuson J.K."/>
            <person name="Chen J."/>
            <person name="Drula E."/>
            <person name="Henrissat B."/>
            <person name="Wiebenga A."/>
            <person name="Lubbers R.J."/>
            <person name="Gomes A.C."/>
            <person name="Makela M.R."/>
            <person name="Stajich J."/>
            <person name="Grigoriev I.V."/>
            <person name="Mortensen U.H."/>
            <person name="De Vries R.P."/>
            <person name="Baker S.E."/>
            <person name="Andersen M.R."/>
        </authorList>
    </citation>
    <scope>NUCLEOTIDE SEQUENCE [LARGE SCALE GENOMIC DNA]</scope>
    <source>
        <strain evidence="7 8">CBS 123904</strain>
    </source>
</reference>
<dbReference type="Gene3D" id="1.20.1740.10">
    <property type="entry name" value="Amino acid/polyamine transporter I"/>
    <property type="match status" value="1"/>
</dbReference>
<feature type="transmembrane region" description="Helical" evidence="6">
    <location>
        <begin position="429"/>
        <end position="450"/>
    </location>
</feature>
<comment type="subcellular location">
    <subcellularLocation>
        <location evidence="1">Membrane</location>
        <topology evidence="1">Multi-pass membrane protein</topology>
    </subcellularLocation>
</comment>
<evidence type="ECO:0000256" key="6">
    <source>
        <dbReference type="SAM" id="Phobius"/>
    </source>
</evidence>
<keyword evidence="4 6" id="KW-1133">Transmembrane helix</keyword>
<evidence type="ECO:0000256" key="2">
    <source>
        <dbReference type="ARBA" id="ARBA00022448"/>
    </source>
</evidence>
<feature type="transmembrane region" description="Helical" evidence="6">
    <location>
        <begin position="108"/>
        <end position="131"/>
    </location>
</feature>
<accession>A0ABR4IJC7</accession>